<dbReference type="AlphaFoldDB" id="A0A3P9QDK0"/>
<dbReference type="SUPFAM" id="SSF53474">
    <property type="entry name" value="alpha/beta-Hydrolases"/>
    <property type="match status" value="1"/>
</dbReference>
<evidence type="ECO:0000256" key="1">
    <source>
        <dbReference type="ARBA" id="ARBA00006538"/>
    </source>
</evidence>
<reference evidence="5" key="2">
    <citation type="submission" date="2025-08" db="UniProtKB">
        <authorList>
            <consortium name="Ensembl"/>
        </authorList>
    </citation>
    <scope>IDENTIFICATION</scope>
    <source>
        <strain evidence="5">Guanapo</strain>
    </source>
</reference>
<feature type="domain" description="BAAT/Acyl-CoA thioester hydrolase C-terminal" evidence="4">
    <location>
        <begin position="275"/>
        <end position="430"/>
    </location>
</feature>
<evidence type="ECO:0000259" key="4">
    <source>
        <dbReference type="Pfam" id="PF08840"/>
    </source>
</evidence>
<dbReference type="Ensembl" id="ENSPRET00000032472.1">
    <property type="protein sequence ID" value="ENSPREP00000032109.1"/>
    <property type="gene ID" value="ENSPREG00000021667.1"/>
</dbReference>
<dbReference type="STRING" id="8081.ENSPREP00000032109"/>
<dbReference type="Gene3D" id="2.60.40.2240">
    <property type="entry name" value="Acyl-CoA thioester hydrolase/BAAT N-terminal domain"/>
    <property type="match status" value="1"/>
</dbReference>
<dbReference type="Pfam" id="PF04775">
    <property type="entry name" value="Bile_Hydr_Trans"/>
    <property type="match status" value="1"/>
</dbReference>
<dbReference type="Gene3D" id="3.40.50.1820">
    <property type="entry name" value="alpha/beta hydrolase"/>
    <property type="match status" value="2"/>
</dbReference>
<protein>
    <submittedName>
        <fullName evidence="5">Acyl-coenzyme A thioesterase 1-like</fullName>
    </submittedName>
</protein>
<dbReference type="InterPro" id="IPR029058">
    <property type="entry name" value="AB_hydrolase_fold"/>
</dbReference>
<dbReference type="GeneTree" id="ENSGT01010000222336"/>
<dbReference type="PANTHER" id="PTHR10824:SF36">
    <property type="entry name" value="ACYL-COA THIOESTERASE 17-RELATED"/>
    <property type="match status" value="1"/>
</dbReference>
<feature type="active site" description="Charge relay system" evidence="2">
    <location>
        <position position="261"/>
    </location>
</feature>
<organism evidence="5 6">
    <name type="scientific">Poecilia reticulata</name>
    <name type="common">Guppy</name>
    <name type="synonym">Acanthophacelus reticulatus</name>
    <dbReference type="NCBI Taxonomy" id="8081"/>
    <lineage>
        <taxon>Eukaryota</taxon>
        <taxon>Metazoa</taxon>
        <taxon>Chordata</taxon>
        <taxon>Craniata</taxon>
        <taxon>Vertebrata</taxon>
        <taxon>Euteleostomi</taxon>
        <taxon>Actinopterygii</taxon>
        <taxon>Neopterygii</taxon>
        <taxon>Teleostei</taxon>
        <taxon>Neoteleostei</taxon>
        <taxon>Acanthomorphata</taxon>
        <taxon>Ovalentaria</taxon>
        <taxon>Atherinomorphae</taxon>
        <taxon>Cyprinodontiformes</taxon>
        <taxon>Poeciliidae</taxon>
        <taxon>Poeciliinae</taxon>
        <taxon>Poecilia</taxon>
    </lineage>
</organism>
<dbReference type="Pfam" id="PF08840">
    <property type="entry name" value="BAAT_C"/>
    <property type="match status" value="1"/>
</dbReference>
<dbReference type="PANTHER" id="PTHR10824">
    <property type="entry name" value="ACYL-COENZYME A THIOESTERASE-RELATED"/>
    <property type="match status" value="1"/>
</dbReference>
<evidence type="ECO:0000256" key="2">
    <source>
        <dbReference type="PIRSR" id="PIRSR016521-1"/>
    </source>
</evidence>
<name>A0A3P9QDK0_POERE</name>
<dbReference type="GO" id="GO:0006637">
    <property type="term" value="P:acyl-CoA metabolic process"/>
    <property type="evidence" value="ECO:0007669"/>
    <property type="project" value="InterPro"/>
</dbReference>
<sequence length="438" mass="49288">MLQGLIKISHMHMTEGFFIKNDQTKARRCSDSPPPILSVRPSRALVDEAFEVLVENLAPVSPFTLRSLHHSEDGDDWEAYGHYFSDHSGRVSVSEDLSFGGTYSGMEPMGLIWSMRPVPGSRTGLRLRKKDVTTPMLITVSLYNGHEDFRGNSPLVSMVTERWYMGPGIQRIEISDEELRGGLFVPPGPGPFPGILDLWGGGGGLLEYRSALLASRGYVCLALEYFKTGQMKSTDMSFEYFEVCGLIHQKTKKPLIFLFISKEPDYENIQPAACVCVQKAYRVLKDHPQVIPDRFNKIRVDENNHQIWRDVGLALLKEPSMKVDVAKINCPLMLVNGCDDQNWCSVETADDISKTMDAAGKGHLLTRLDYPDTGHLIEPPFSPHCVAGNFMVYSSNEKVIQRYGGKTKPHSDAQDDSWRKILSFLRRHLYSERAKLST</sequence>
<comment type="similarity">
    <text evidence="1">Belongs to the C/M/P thioester hydrolase family.</text>
</comment>
<dbReference type="InterPro" id="IPR016662">
    <property type="entry name" value="Acyl-CoA_thioEstase_long-chain"/>
</dbReference>
<dbReference type="PIRSF" id="PIRSF016521">
    <property type="entry name" value="Acyl-CoA_hydro"/>
    <property type="match status" value="1"/>
</dbReference>
<dbReference type="InterPro" id="IPR006862">
    <property type="entry name" value="Thio_Ohase/aa_AcTrfase"/>
</dbReference>
<dbReference type="GO" id="GO:0006631">
    <property type="term" value="P:fatty acid metabolic process"/>
    <property type="evidence" value="ECO:0007669"/>
    <property type="project" value="TreeGrafter"/>
</dbReference>
<feature type="domain" description="Acyl-CoA thioester hydrolase/bile acid-CoA amino acid N-acetyltransferase" evidence="3">
    <location>
        <begin position="47"/>
        <end position="175"/>
    </location>
</feature>
<evidence type="ECO:0000313" key="6">
    <source>
        <dbReference type="Proteomes" id="UP000242638"/>
    </source>
</evidence>
<feature type="active site" description="Charge relay system" evidence="2">
    <location>
        <position position="375"/>
    </location>
</feature>
<dbReference type="InterPro" id="IPR014940">
    <property type="entry name" value="BAAT_C"/>
</dbReference>
<reference evidence="5" key="3">
    <citation type="submission" date="2025-09" db="UniProtKB">
        <authorList>
            <consortium name="Ensembl"/>
        </authorList>
    </citation>
    <scope>IDENTIFICATION</scope>
    <source>
        <strain evidence="5">Guanapo</strain>
    </source>
</reference>
<feature type="active site" description="Charge relay system" evidence="2">
    <location>
        <position position="340"/>
    </location>
</feature>
<accession>A0A3P9QDK0</accession>
<dbReference type="FunFam" id="2.60.40.2240:FF:000002">
    <property type="entry name" value="Acyl-CoA thioesterase 18"/>
    <property type="match status" value="1"/>
</dbReference>
<reference evidence="6" key="1">
    <citation type="submission" date="2013-11" db="EMBL/GenBank/DDBJ databases">
        <title>The genomic landscape of the Guanapo guppy.</title>
        <authorList>
            <person name="Kuenstner A."/>
            <person name="Dreyer C."/>
        </authorList>
    </citation>
    <scope>NUCLEOTIDE SEQUENCE</scope>
    <source>
        <strain evidence="6">Guanapo</strain>
    </source>
</reference>
<dbReference type="Proteomes" id="UP000242638">
    <property type="component" value="Unassembled WGS sequence"/>
</dbReference>
<evidence type="ECO:0000313" key="5">
    <source>
        <dbReference type="Ensembl" id="ENSPREP00000032109.1"/>
    </source>
</evidence>
<keyword evidence="6" id="KW-1185">Reference proteome</keyword>
<dbReference type="GO" id="GO:0047617">
    <property type="term" value="F:fatty acyl-CoA hydrolase activity"/>
    <property type="evidence" value="ECO:0007669"/>
    <property type="project" value="TreeGrafter"/>
</dbReference>
<evidence type="ECO:0000259" key="3">
    <source>
        <dbReference type="Pfam" id="PF04775"/>
    </source>
</evidence>
<dbReference type="InterPro" id="IPR042490">
    <property type="entry name" value="Thio_Ohase/BAAT_N"/>
</dbReference>
<proteinExistence type="inferred from homology"/>